<proteinExistence type="predicted"/>
<evidence type="ECO:0000313" key="3">
    <source>
        <dbReference type="Proteomes" id="UP000275408"/>
    </source>
</evidence>
<dbReference type="EMBL" id="RCHS01001598">
    <property type="protein sequence ID" value="RMX52625.1"/>
    <property type="molecule type" value="Genomic_DNA"/>
</dbReference>
<feature type="region of interest" description="Disordered" evidence="1">
    <location>
        <begin position="123"/>
        <end position="172"/>
    </location>
</feature>
<reference evidence="2 3" key="1">
    <citation type="journal article" date="2018" name="Sci. Rep.">
        <title>Comparative analysis of the Pocillopora damicornis genome highlights role of immune system in coral evolution.</title>
        <authorList>
            <person name="Cunning R."/>
            <person name="Bay R.A."/>
            <person name="Gillette P."/>
            <person name="Baker A.C."/>
            <person name="Traylor-Knowles N."/>
        </authorList>
    </citation>
    <scope>NUCLEOTIDE SEQUENCE [LARGE SCALE GENOMIC DNA]</scope>
    <source>
        <strain evidence="2">RSMAS</strain>
        <tissue evidence="2">Whole animal</tissue>
    </source>
</reference>
<dbReference type="Proteomes" id="UP000275408">
    <property type="component" value="Unassembled WGS sequence"/>
</dbReference>
<dbReference type="AlphaFoldDB" id="A0A3M6UG48"/>
<protein>
    <submittedName>
        <fullName evidence="2">Uncharacterized protein</fullName>
    </submittedName>
</protein>
<evidence type="ECO:0000313" key="2">
    <source>
        <dbReference type="EMBL" id="RMX52625.1"/>
    </source>
</evidence>
<comment type="caution">
    <text evidence="2">The sequence shown here is derived from an EMBL/GenBank/DDBJ whole genome shotgun (WGS) entry which is preliminary data.</text>
</comment>
<accession>A0A3M6UG48</accession>
<sequence length="172" mass="20324">MISMREKNFWSLKSIKKTVGETMELLEKARDKVASIFSVKQGNEPKRKSQMRLQNRHKSEKRIRLRYKENEEAIQRKILQIQEDTELTLDKDFVIDHDITDAIATLKVHEIWSGLMRRCHAKQTRGDKHVTIQNKSAVSLEQEEDVKSEKDQDEMEEVDEEEEDDNSSSFKF</sequence>
<evidence type="ECO:0000256" key="1">
    <source>
        <dbReference type="SAM" id="MobiDB-lite"/>
    </source>
</evidence>
<organism evidence="2 3">
    <name type="scientific">Pocillopora damicornis</name>
    <name type="common">Cauliflower coral</name>
    <name type="synonym">Millepora damicornis</name>
    <dbReference type="NCBI Taxonomy" id="46731"/>
    <lineage>
        <taxon>Eukaryota</taxon>
        <taxon>Metazoa</taxon>
        <taxon>Cnidaria</taxon>
        <taxon>Anthozoa</taxon>
        <taxon>Hexacorallia</taxon>
        <taxon>Scleractinia</taxon>
        <taxon>Astrocoeniina</taxon>
        <taxon>Pocilloporidae</taxon>
        <taxon>Pocillopora</taxon>
    </lineage>
</organism>
<keyword evidence="3" id="KW-1185">Reference proteome</keyword>
<gene>
    <name evidence="2" type="ORF">pdam_00016867</name>
</gene>
<name>A0A3M6UG48_POCDA</name>
<feature type="compositionally biased region" description="Acidic residues" evidence="1">
    <location>
        <begin position="151"/>
        <end position="166"/>
    </location>
</feature>